<evidence type="ECO:0000313" key="2">
    <source>
        <dbReference type="EMBL" id="KAJ1132615.1"/>
    </source>
</evidence>
<evidence type="ECO:0000313" key="3">
    <source>
        <dbReference type="Proteomes" id="UP001066276"/>
    </source>
</evidence>
<comment type="caution">
    <text evidence="2">The sequence shown here is derived from an EMBL/GenBank/DDBJ whole genome shotgun (WGS) entry which is preliminary data.</text>
</comment>
<name>A0AAV7PX56_PLEWA</name>
<feature type="region of interest" description="Disordered" evidence="1">
    <location>
        <begin position="128"/>
        <end position="149"/>
    </location>
</feature>
<reference evidence="2" key="1">
    <citation type="journal article" date="2022" name="bioRxiv">
        <title>Sequencing and chromosome-scale assembly of the giantPleurodeles waltlgenome.</title>
        <authorList>
            <person name="Brown T."/>
            <person name="Elewa A."/>
            <person name="Iarovenko S."/>
            <person name="Subramanian E."/>
            <person name="Araus A.J."/>
            <person name="Petzold A."/>
            <person name="Susuki M."/>
            <person name="Suzuki K.-i.T."/>
            <person name="Hayashi T."/>
            <person name="Toyoda A."/>
            <person name="Oliveira C."/>
            <person name="Osipova E."/>
            <person name="Leigh N.D."/>
            <person name="Simon A."/>
            <person name="Yun M.H."/>
        </authorList>
    </citation>
    <scope>NUCLEOTIDE SEQUENCE</scope>
    <source>
        <strain evidence="2">20211129_DDA</strain>
        <tissue evidence="2">Liver</tissue>
    </source>
</reference>
<feature type="compositionally biased region" description="Basic and acidic residues" evidence="1">
    <location>
        <begin position="190"/>
        <end position="200"/>
    </location>
</feature>
<feature type="region of interest" description="Disordered" evidence="1">
    <location>
        <begin position="174"/>
        <end position="278"/>
    </location>
</feature>
<dbReference type="Proteomes" id="UP001066276">
    <property type="component" value="Chromosome 7"/>
</dbReference>
<dbReference type="EMBL" id="JANPWB010000011">
    <property type="protein sequence ID" value="KAJ1132615.1"/>
    <property type="molecule type" value="Genomic_DNA"/>
</dbReference>
<gene>
    <name evidence="2" type="ORF">NDU88_010922</name>
</gene>
<proteinExistence type="predicted"/>
<protein>
    <submittedName>
        <fullName evidence="2">Uncharacterized protein</fullName>
    </submittedName>
</protein>
<feature type="compositionally biased region" description="Basic and acidic residues" evidence="1">
    <location>
        <begin position="130"/>
        <end position="139"/>
    </location>
</feature>
<evidence type="ECO:0000256" key="1">
    <source>
        <dbReference type="SAM" id="MobiDB-lite"/>
    </source>
</evidence>
<organism evidence="2 3">
    <name type="scientific">Pleurodeles waltl</name>
    <name type="common">Iberian ribbed newt</name>
    <dbReference type="NCBI Taxonomy" id="8319"/>
    <lineage>
        <taxon>Eukaryota</taxon>
        <taxon>Metazoa</taxon>
        <taxon>Chordata</taxon>
        <taxon>Craniata</taxon>
        <taxon>Vertebrata</taxon>
        <taxon>Euteleostomi</taxon>
        <taxon>Amphibia</taxon>
        <taxon>Batrachia</taxon>
        <taxon>Caudata</taxon>
        <taxon>Salamandroidea</taxon>
        <taxon>Salamandridae</taxon>
        <taxon>Pleurodelinae</taxon>
        <taxon>Pleurodeles</taxon>
    </lineage>
</organism>
<accession>A0AAV7PX56</accession>
<dbReference type="AlphaFoldDB" id="A0AAV7PX56"/>
<keyword evidence="3" id="KW-1185">Reference proteome</keyword>
<feature type="compositionally biased region" description="Low complexity" evidence="1">
    <location>
        <begin position="174"/>
        <end position="183"/>
    </location>
</feature>
<sequence>MQVTVTVMYGRVEDDSNAAGTQGRVWALEAWYQVLLIINSQIRPALGNMFYFNFHQNGVFLVSLHPFIIWYHIGRASEMRQLPLPRILQFHPILVATRRSNLKLVYSDTKSSDGSTSEQGINAARKLRLQQKESPRLPERQGAQGWRGAVHPGWDGSLASLRAALAASAPACLSESAGVSPPSHGGGRHSGPEWTRERCPPRPQRGRHRGTGQQPQPAPPPGKDPGTNNPLGGNREAERAAGSDRGLEAPRARSGGFQRALECSAGRGPAPSFPEDERCHRCPSCHLW</sequence>
<feature type="compositionally biased region" description="Basic and acidic residues" evidence="1">
    <location>
        <begin position="235"/>
        <end position="251"/>
    </location>
</feature>